<dbReference type="GO" id="GO:0016491">
    <property type="term" value="F:oxidoreductase activity"/>
    <property type="evidence" value="ECO:0007669"/>
    <property type="project" value="InterPro"/>
</dbReference>
<name>A0A0G1M6G2_9BACT</name>
<dbReference type="EMBL" id="LCKQ01000013">
    <property type="protein sequence ID" value="KKU03677.1"/>
    <property type="molecule type" value="Genomic_DNA"/>
</dbReference>
<accession>A0A0G1M6G2</accession>
<dbReference type="Proteomes" id="UP000034086">
    <property type="component" value="Unassembled WGS sequence"/>
</dbReference>
<dbReference type="AlphaFoldDB" id="A0A0G1M6G2"/>
<reference evidence="2 3" key="1">
    <citation type="journal article" date="2015" name="Nature">
        <title>rRNA introns, odd ribosomes, and small enigmatic genomes across a large radiation of phyla.</title>
        <authorList>
            <person name="Brown C.T."/>
            <person name="Hug L.A."/>
            <person name="Thomas B.C."/>
            <person name="Sharon I."/>
            <person name="Castelle C.J."/>
            <person name="Singh A."/>
            <person name="Wilkins M.J."/>
            <person name="Williams K.H."/>
            <person name="Banfield J.F."/>
        </authorList>
    </citation>
    <scope>NUCLEOTIDE SEQUENCE [LARGE SCALE GENOMIC DNA]</scope>
</reference>
<gene>
    <name evidence="2" type="ORF">UX03_C0013G0035</name>
</gene>
<evidence type="ECO:0000313" key="3">
    <source>
        <dbReference type="Proteomes" id="UP000034086"/>
    </source>
</evidence>
<dbReference type="Gene3D" id="1.10.620.20">
    <property type="entry name" value="Ribonucleotide Reductase, subunit A"/>
    <property type="match status" value="1"/>
</dbReference>
<dbReference type="SUPFAM" id="SSF47240">
    <property type="entry name" value="Ferritin-like"/>
    <property type="match status" value="1"/>
</dbReference>
<dbReference type="InterPro" id="IPR007029">
    <property type="entry name" value="YHS_dom"/>
</dbReference>
<dbReference type="InterPro" id="IPR009078">
    <property type="entry name" value="Ferritin-like_SF"/>
</dbReference>
<dbReference type="InterPro" id="IPR012348">
    <property type="entry name" value="RNR-like"/>
</dbReference>
<feature type="domain" description="YHS" evidence="1">
    <location>
        <begin position="7"/>
        <end position="52"/>
    </location>
</feature>
<dbReference type="Pfam" id="PF04945">
    <property type="entry name" value="YHS"/>
    <property type="match status" value="1"/>
</dbReference>
<comment type="caution">
    <text evidence="2">The sequence shown here is derived from an EMBL/GenBank/DDBJ whole genome shotgun (WGS) entry which is preliminary data.</text>
</comment>
<protein>
    <submittedName>
        <fullName evidence="2">YHS domain-containing protein</fullName>
    </submittedName>
</protein>
<organism evidence="2 3">
    <name type="scientific">Candidatus Woesebacteria bacterium GW2011_GWE1_45_18</name>
    <dbReference type="NCBI Taxonomy" id="1618598"/>
    <lineage>
        <taxon>Bacteria</taxon>
        <taxon>Candidatus Woeseibacteriota</taxon>
    </lineage>
</organism>
<evidence type="ECO:0000313" key="2">
    <source>
        <dbReference type="EMBL" id="KKU03677.1"/>
    </source>
</evidence>
<evidence type="ECO:0000259" key="1">
    <source>
        <dbReference type="Pfam" id="PF04945"/>
    </source>
</evidence>
<proteinExistence type="predicted"/>
<sequence>MRDDEPVKDPVCGMVKPKNQFGYTSIYNGKTYYFCSEMDKEMFEKYPDRWIGGEEK</sequence>